<dbReference type="InterPro" id="IPR050498">
    <property type="entry name" value="Ycf3"/>
</dbReference>
<evidence type="ECO:0000313" key="4">
    <source>
        <dbReference type="EMBL" id="MFD2562717.1"/>
    </source>
</evidence>
<reference evidence="5" key="1">
    <citation type="journal article" date="2019" name="Int. J. Syst. Evol. Microbiol.">
        <title>The Global Catalogue of Microorganisms (GCM) 10K type strain sequencing project: providing services to taxonomists for standard genome sequencing and annotation.</title>
        <authorList>
            <consortium name="The Broad Institute Genomics Platform"/>
            <consortium name="The Broad Institute Genome Sequencing Center for Infectious Disease"/>
            <person name="Wu L."/>
            <person name="Ma J."/>
        </authorList>
    </citation>
    <scope>NUCLEOTIDE SEQUENCE [LARGE SCALE GENOMIC DNA]</scope>
    <source>
        <strain evidence="5">KCTC 52274</strain>
    </source>
</reference>
<dbReference type="Proteomes" id="UP001597319">
    <property type="component" value="Unassembled WGS sequence"/>
</dbReference>
<dbReference type="PROSITE" id="PS50005">
    <property type="entry name" value="TPR"/>
    <property type="match status" value="2"/>
</dbReference>
<evidence type="ECO:0008006" key="6">
    <source>
        <dbReference type="Google" id="ProtNLM"/>
    </source>
</evidence>
<keyword evidence="1" id="KW-0677">Repeat</keyword>
<proteinExistence type="predicted"/>
<dbReference type="InterPro" id="IPR011990">
    <property type="entry name" value="TPR-like_helical_dom_sf"/>
</dbReference>
<dbReference type="SUPFAM" id="SSF48452">
    <property type="entry name" value="TPR-like"/>
    <property type="match status" value="1"/>
</dbReference>
<comment type="caution">
    <text evidence="4">The sequence shown here is derived from an EMBL/GenBank/DDBJ whole genome shotgun (WGS) entry which is preliminary data.</text>
</comment>
<name>A0ABW5LGU5_9FLAO</name>
<dbReference type="RefSeq" id="WP_378291552.1">
    <property type="nucleotide sequence ID" value="NZ_JBHULE010000019.1"/>
</dbReference>
<dbReference type="PANTHER" id="PTHR44858:SF1">
    <property type="entry name" value="UDP-N-ACETYLGLUCOSAMINE--PEPTIDE N-ACETYLGLUCOSAMINYLTRANSFERASE SPINDLY-RELATED"/>
    <property type="match status" value="1"/>
</dbReference>
<dbReference type="InterPro" id="IPR019734">
    <property type="entry name" value="TPR_rpt"/>
</dbReference>
<evidence type="ECO:0000256" key="1">
    <source>
        <dbReference type="ARBA" id="ARBA00022737"/>
    </source>
</evidence>
<evidence type="ECO:0000256" key="3">
    <source>
        <dbReference type="PROSITE-ProRule" id="PRU00339"/>
    </source>
</evidence>
<gene>
    <name evidence="4" type="ORF">ACFSR1_08535</name>
</gene>
<feature type="repeat" description="TPR" evidence="3">
    <location>
        <begin position="165"/>
        <end position="198"/>
    </location>
</feature>
<keyword evidence="2 3" id="KW-0802">TPR repeat</keyword>
<feature type="repeat" description="TPR" evidence="3">
    <location>
        <begin position="60"/>
        <end position="93"/>
    </location>
</feature>
<dbReference type="EMBL" id="JBHULE010000019">
    <property type="protein sequence ID" value="MFD2562717.1"/>
    <property type="molecule type" value="Genomic_DNA"/>
</dbReference>
<dbReference type="SMART" id="SM00028">
    <property type="entry name" value="TPR"/>
    <property type="match status" value="3"/>
</dbReference>
<evidence type="ECO:0000256" key="2">
    <source>
        <dbReference type="ARBA" id="ARBA00022803"/>
    </source>
</evidence>
<evidence type="ECO:0000313" key="5">
    <source>
        <dbReference type="Proteomes" id="UP001597319"/>
    </source>
</evidence>
<organism evidence="4 5">
    <name type="scientific">Aquimarina rubra</name>
    <dbReference type="NCBI Taxonomy" id="1920033"/>
    <lineage>
        <taxon>Bacteria</taxon>
        <taxon>Pseudomonadati</taxon>
        <taxon>Bacteroidota</taxon>
        <taxon>Flavobacteriia</taxon>
        <taxon>Flavobacteriales</taxon>
        <taxon>Flavobacteriaceae</taxon>
        <taxon>Aquimarina</taxon>
    </lineage>
</organism>
<accession>A0ABW5LGU5</accession>
<dbReference type="Gene3D" id="1.25.40.10">
    <property type="entry name" value="Tetratricopeptide repeat domain"/>
    <property type="match status" value="2"/>
</dbReference>
<sequence>MYKNIITGIVFLISIIVFPQDKGTALYLKGNENFKKGEYKKAIKNYTQLIEKIDVDLVKKTGYINRGLSRDRLMQYDLAIQDFTEAIKLDSTDMASFVDRAISKMNAAYLERAKEDFQYVINENSNSKMIESSLYWMSRINYSQGKYREVIKNCDEYFQVNSTDPELYFIRGTANDMLMNFEKSIVDYSKAIELFPNYFQAYANRGTAKINLLTGSGNIQPSKKETKSACKDLKKARELGDTSVEDLIYIYCKKERQNRNK</sequence>
<dbReference type="Pfam" id="PF13181">
    <property type="entry name" value="TPR_8"/>
    <property type="match status" value="2"/>
</dbReference>
<protein>
    <recommendedName>
        <fullName evidence="6">Tetratricopeptide repeat protein</fullName>
    </recommendedName>
</protein>
<keyword evidence="5" id="KW-1185">Reference proteome</keyword>
<dbReference type="PANTHER" id="PTHR44858">
    <property type="entry name" value="TETRATRICOPEPTIDE REPEAT PROTEIN 6"/>
    <property type="match status" value="1"/>
</dbReference>